<feature type="domain" description="HTH lysR-type" evidence="1">
    <location>
        <begin position="3"/>
        <end position="60"/>
    </location>
</feature>
<dbReference type="RefSeq" id="WP_103874857.1">
    <property type="nucleotide sequence ID" value="NZ_FNUY01000011.1"/>
</dbReference>
<dbReference type="InterPro" id="IPR036388">
    <property type="entry name" value="WH-like_DNA-bd_sf"/>
</dbReference>
<dbReference type="Gene3D" id="1.10.10.10">
    <property type="entry name" value="Winged helix-like DNA-binding domain superfamily/Winged helix DNA-binding domain"/>
    <property type="match status" value="1"/>
</dbReference>
<dbReference type="GO" id="GO:0003700">
    <property type="term" value="F:DNA-binding transcription factor activity"/>
    <property type="evidence" value="ECO:0007669"/>
    <property type="project" value="InterPro"/>
</dbReference>
<dbReference type="AlphaFoldDB" id="A0A1H6CQ99"/>
<gene>
    <name evidence="2" type="ORF">SAMN04488115_111172</name>
</gene>
<accession>A0A1H6CQ99</accession>
<evidence type="ECO:0000313" key="3">
    <source>
        <dbReference type="Proteomes" id="UP000236743"/>
    </source>
</evidence>
<organism evidence="2 3">
    <name type="scientific">Bosea lathyri</name>
    <dbReference type="NCBI Taxonomy" id="1036778"/>
    <lineage>
        <taxon>Bacteria</taxon>
        <taxon>Pseudomonadati</taxon>
        <taxon>Pseudomonadota</taxon>
        <taxon>Alphaproteobacteria</taxon>
        <taxon>Hyphomicrobiales</taxon>
        <taxon>Boseaceae</taxon>
        <taxon>Bosea</taxon>
    </lineage>
</organism>
<protein>
    <submittedName>
        <fullName evidence="2">Regulatory helix-turn-helix protein, lysR family</fullName>
    </submittedName>
</protein>
<dbReference type="PANTHER" id="PTHR30427:SF1">
    <property type="entry name" value="TRANSCRIPTIONAL ACTIVATOR PROTEIN LYSR"/>
    <property type="match status" value="1"/>
</dbReference>
<dbReference type="Proteomes" id="UP000236743">
    <property type="component" value="Unassembled WGS sequence"/>
</dbReference>
<dbReference type="EMBL" id="FNUY01000011">
    <property type="protein sequence ID" value="SEG75018.1"/>
    <property type="molecule type" value="Genomic_DNA"/>
</dbReference>
<dbReference type="PROSITE" id="PS50931">
    <property type="entry name" value="HTH_LYSR"/>
    <property type="match status" value="1"/>
</dbReference>
<dbReference type="GO" id="GO:0010628">
    <property type="term" value="P:positive regulation of gene expression"/>
    <property type="evidence" value="ECO:0007669"/>
    <property type="project" value="TreeGrafter"/>
</dbReference>
<sequence length="94" mass="10334">MTFDSRELSVLRAVIEKGSVTAAAAALNVSQPAVSRTLQQIEEHIGIVLFRREKQRLHPTREFELLYADVVQASLPSRPLRGAPAISGRVGQAR</sequence>
<dbReference type="PANTHER" id="PTHR30427">
    <property type="entry name" value="TRANSCRIPTIONAL ACTIVATOR PROTEIN LYSR"/>
    <property type="match status" value="1"/>
</dbReference>
<dbReference type="PRINTS" id="PR00039">
    <property type="entry name" value="HTHLYSR"/>
</dbReference>
<reference evidence="2 3" key="1">
    <citation type="submission" date="2016-10" db="EMBL/GenBank/DDBJ databases">
        <authorList>
            <person name="de Groot N.N."/>
        </authorList>
    </citation>
    <scope>NUCLEOTIDE SEQUENCE [LARGE SCALE GENOMIC DNA]</scope>
    <source>
        <strain evidence="2 3">DSM 26656</strain>
    </source>
</reference>
<dbReference type="InterPro" id="IPR036390">
    <property type="entry name" value="WH_DNA-bd_sf"/>
</dbReference>
<dbReference type="Pfam" id="PF00126">
    <property type="entry name" value="HTH_1"/>
    <property type="match status" value="1"/>
</dbReference>
<dbReference type="OrthoDB" id="8479870at2"/>
<evidence type="ECO:0000259" key="1">
    <source>
        <dbReference type="PROSITE" id="PS50931"/>
    </source>
</evidence>
<proteinExistence type="predicted"/>
<name>A0A1H6CQ99_9HYPH</name>
<evidence type="ECO:0000313" key="2">
    <source>
        <dbReference type="EMBL" id="SEG75018.1"/>
    </source>
</evidence>
<dbReference type="GO" id="GO:0043565">
    <property type="term" value="F:sequence-specific DNA binding"/>
    <property type="evidence" value="ECO:0007669"/>
    <property type="project" value="TreeGrafter"/>
</dbReference>
<dbReference type="SUPFAM" id="SSF46785">
    <property type="entry name" value="Winged helix' DNA-binding domain"/>
    <property type="match status" value="1"/>
</dbReference>
<dbReference type="InterPro" id="IPR000847">
    <property type="entry name" value="LysR_HTH_N"/>
</dbReference>
<keyword evidence="3" id="KW-1185">Reference proteome</keyword>